<dbReference type="GO" id="GO:0030688">
    <property type="term" value="C:preribosome, small subunit precursor"/>
    <property type="evidence" value="ECO:0007669"/>
    <property type="project" value="InterPro"/>
</dbReference>
<dbReference type="AlphaFoldDB" id="A0A553I141"/>
<feature type="transmembrane region" description="Helical" evidence="11">
    <location>
        <begin position="363"/>
        <end position="383"/>
    </location>
</feature>
<evidence type="ECO:0000256" key="3">
    <source>
        <dbReference type="ARBA" id="ARBA00011022"/>
    </source>
</evidence>
<accession>A0A553I141</accession>
<dbReference type="Pfam" id="PF13347">
    <property type="entry name" value="MFS_2"/>
    <property type="match status" value="1"/>
</dbReference>
<evidence type="ECO:0000313" key="12">
    <source>
        <dbReference type="EMBL" id="TRX93905.1"/>
    </source>
</evidence>
<gene>
    <name evidence="12" type="ORF">FHL15_005287</name>
</gene>
<evidence type="ECO:0000256" key="2">
    <source>
        <dbReference type="ARBA" id="ARBA00004604"/>
    </source>
</evidence>
<keyword evidence="5" id="KW-0813">Transport</keyword>
<comment type="similarity">
    <text evidence="3">Belongs to the SLX9 family.</text>
</comment>
<dbReference type="PANTHER" id="PTHR19432">
    <property type="entry name" value="SUGAR TRANSPORTER"/>
    <property type="match status" value="1"/>
</dbReference>
<keyword evidence="7 11" id="KW-1133">Transmembrane helix</keyword>
<dbReference type="OrthoDB" id="28755at2759"/>
<dbReference type="GO" id="GO:0008506">
    <property type="term" value="F:sucrose:proton symporter activity"/>
    <property type="evidence" value="ECO:0007669"/>
    <property type="project" value="TreeGrafter"/>
</dbReference>
<evidence type="ECO:0000256" key="8">
    <source>
        <dbReference type="ARBA" id="ARBA00023136"/>
    </source>
</evidence>
<dbReference type="SUPFAM" id="SSF103473">
    <property type="entry name" value="MFS general substrate transporter"/>
    <property type="match status" value="1"/>
</dbReference>
<dbReference type="Pfam" id="PF15341">
    <property type="entry name" value="SLX9"/>
    <property type="match status" value="1"/>
</dbReference>
<keyword evidence="13" id="KW-1185">Reference proteome</keyword>
<evidence type="ECO:0000256" key="10">
    <source>
        <dbReference type="SAM" id="MobiDB-lite"/>
    </source>
</evidence>
<comment type="subcellular location">
    <subcellularLocation>
        <location evidence="1">Membrane</location>
        <topology evidence="1">Multi-pass membrane protein</topology>
    </subcellularLocation>
    <subcellularLocation>
        <location evidence="2">Nucleus</location>
        <location evidence="2">Nucleolus</location>
    </subcellularLocation>
</comment>
<dbReference type="GO" id="GO:0005886">
    <property type="term" value="C:plasma membrane"/>
    <property type="evidence" value="ECO:0007669"/>
    <property type="project" value="TreeGrafter"/>
</dbReference>
<evidence type="ECO:0000256" key="6">
    <source>
        <dbReference type="ARBA" id="ARBA00022692"/>
    </source>
</evidence>
<protein>
    <recommendedName>
        <fullName evidence="4">Ribosome biogenesis protein SLX9</fullName>
    </recommendedName>
</protein>
<keyword evidence="8 11" id="KW-0472">Membrane</keyword>
<feature type="transmembrane region" description="Helical" evidence="11">
    <location>
        <begin position="162"/>
        <end position="187"/>
    </location>
</feature>
<comment type="caution">
    <text evidence="12">The sequence shown here is derived from an EMBL/GenBank/DDBJ whole genome shotgun (WGS) entry which is preliminary data.</text>
</comment>
<dbReference type="GO" id="GO:0030686">
    <property type="term" value="C:90S preribosome"/>
    <property type="evidence" value="ECO:0007669"/>
    <property type="project" value="InterPro"/>
</dbReference>
<dbReference type="Gene3D" id="1.20.1250.20">
    <property type="entry name" value="MFS general substrate transporter like domains"/>
    <property type="match status" value="1"/>
</dbReference>
<evidence type="ECO:0000256" key="11">
    <source>
        <dbReference type="SAM" id="Phobius"/>
    </source>
</evidence>
<feature type="transmembrane region" description="Helical" evidence="11">
    <location>
        <begin position="301"/>
        <end position="319"/>
    </location>
</feature>
<keyword evidence="6 11" id="KW-0812">Transmembrane</keyword>
<evidence type="ECO:0000256" key="7">
    <source>
        <dbReference type="ARBA" id="ARBA00022989"/>
    </source>
</evidence>
<keyword evidence="9" id="KW-0539">Nucleus</keyword>
<evidence type="ECO:0000256" key="5">
    <source>
        <dbReference type="ARBA" id="ARBA00022448"/>
    </source>
</evidence>
<dbReference type="GO" id="GO:0005730">
    <property type="term" value="C:nucleolus"/>
    <property type="evidence" value="ECO:0007669"/>
    <property type="project" value="UniProtKB-SubCell"/>
</dbReference>
<evidence type="ECO:0000313" key="13">
    <source>
        <dbReference type="Proteomes" id="UP000319160"/>
    </source>
</evidence>
<dbReference type="InterPro" id="IPR028160">
    <property type="entry name" value="Slx9-like"/>
</dbReference>
<dbReference type="Proteomes" id="UP000319160">
    <property type="component" value="Unassembled WGS sequence"/>
</dbReference>
<name>A0A553I141_9PEZI</name>
<feature type="region of interest" description="Disordered" evidence="10">
    <location>
        <begin position="568"/>
        <end position="603"/>
    </location>
</feature>
<dbReference type="GO" id="GO:0000462">
    <property type="term" value="P:maturation of SSU-rRNA from tricistronic rRNA transcript (SSU-rRNA, 5.8S rRNA, LSU-rRNA)"/>
    <property type="evidence" value="ECO:0007669"/>
    <property type="project" value="InterPro"/>
</dbReference>
<feature type="transmembrane region" description="Helical" evidence="11">
    <location>
        <begin position="124"/>
        <end position="142"/>
    </location>
</feature>
<feature type="compositionally biased region" description="Polar residues" evidence="10">
    <location>
        <begin position="721"/>
        <end position="738"/>
    </location>
</feature>
<evidence type="ECO:0000256" key="9">
    <source>
        <dbReference type="ARBA" id="ARBA00023242"/>
    </source>
</evidence>
<feature type="region of interest" description="Disordered" evidence="10">
    <location>
        <begin position="714"/>
        <end position="738"/>
    </location>
</feature>
<organism evidence="12 13">
    <name type="scientific">Xylaria flabelliformis</name>
    <dbReference type="NCBI Taxonomy" id="2512241"/>
    <lineage>
        <taxon>Eukaryota</taxon>
        <taxon>Fungi</taxon>
        <taxon>Dikarya</taxon>
        <taxon>Ascomycota</taxon>
        <taxon>Pezizomycotina</taxon>
        <taxon>Sordariomycetes</taxon>
        <taxon>Xylariomycetidae</taxon>
        <taxon>Xylariales</taxon>
        <taxon>Xylariaceae</taxon>
        <taxon>Xylaria</taxon>
    </lineage>
</organism>
<feature type="region of interest" description="Disordered" evidence="10">
    <location>
        <begin position="752"/>
        <end position="772"/>
    </location>
</feature>
<feature type="transmembrane region" description="Helical" evidence="11">
    <location>
        <begin position="91"/>
        <end position="112"/>
    </location>
</feature>
<evidence type="ECO:0000256" key="4">
    <source>
        <dbReference type="ARBA" id="ARBA00021321"/>
    </source>
</evidence>
<proteinExistence type="inferred from homology"/>
<evidence type="ECO:0000256" key="1">
    <source>
        <dbReference type="ARBA" id="ARBA00004141"/>
    </source>
</evidence>
<sequence>MLTSTSSRNYYPYGIISLLNSRDHRQDAYDSILNQIMSRWLGQPSIKGSSEASRMALLTMSTIGITFVWGVEQTYCTPYLLSLGLTKSKTSLVWIAGPLSGLIVQPIVGTVADRSTSRWGRRRPFILTGAVISALLLLLLGFTEDIVGFLVQDKKSAQHLIVSTAVLAIYAVDFSINAVMSAARSLVVDTLPIEKQQTGSAWGSRMSAIGHGIAFATGAIDLPALLGKSLGETQFKQLTVLAAFGLVGTCGITCWAVTERVLISAPSKSNKEGGLYQVASHIWSTILYLPPRIRAICMAQFWAWIGWFPFLFYSTTWIGETYFRYDAPHDVKQSGDALGEVGRAGSQAFIIATHKIMKLTSSVLVLTAWMWAHATFAAAMLFAPFARSFKFAATLVCICGLPWNIASWAPHAFLGVEVNKLSGGDDGSYRRLSNASVEMANMNGGHVHGPDDPRATKSGSGGDAGVYFGILNIYTTIPQFIGTIISTIVFSILEPGKSPELAHGAHPDEHHKTDGPNGVAVCLFIDLNVEESTTYSFLLAYDSGLRFYTQLQLSVMAPVAPSKRRSLRAKLAAKAGGEPHAPRKAPRPDAVAPSTDGFTNTKKDKRIIKHSAFMSRVEKSHQKPLKRRRPSKKLVANLESLADALPDLLADGETEEGLRQLREGKVRHKSLKMRKGALKKKERIVKGEMDRFSHSLAQLNAMGASSAGADMQVEEQGQAGDVQTQTQSEAQGPTASTASRWAALRGFISSTMEQNPALDADEDTYIREAVTK</sequence>
<dbReference type="InterPro" id="IPR036259">
    <property type="entry name" value="MFS_trans_sf"/>
</dbReference>
<dbReference type="EMBL" id="VFLP01000026">
    <property type="protein sequence ID" value="TRX93905.1"/>
    <property type="molecule type" value="Genomic_DNA"/>
</dbReference>
<dbReference type="PANTHER" id="PTHR19432:SF76">
    <property type="entry name" value="TRANSPORTER, PUTATIVE (EUROFUNG)-RELATED"/>
    <property type="match status" value="1"/>
</dbReference>
<feature type="transmembrane region" description="Helical" evidence="11">
    <location>
        <begin position="55"/>
        <end position="71"/>
    </location>
</feature>
<reference evidence="13" key="1">
    <citation type="submission" date="2019-06" db="EMBL/GenBank/DDBJ databases">
        <title>Draft genome sequence of the griseofulvin-producing fungus Xylaria cubensis strain G536.</title>
        <authorList>
            <person name="Mead M.E."/>
            <person name="Raja H.A."/>
            <person name="Steenwyk J.L."/>
            <person name="Knowles S.L."/>
            <person name="Oberlies N.H."/>
            <person name="Rokas A."/>
        </authorList>
    </citation>
    <scope>NUCLEOTIDE SEQUENCE [LARGE SCALE GENOMIC DNA]</scope>
    <source>
        <strain evidence="13">G536</strain>
    </source>
</reference>